<comment type="caution">
    <text evidence="2">The sequence shown here is derived from an EMBL/GenBank/DDBJ whole genome shotgun (WGS) entry which is preliminary data.</text>
</comment>
<name>A0A9X0WJV0_9GAMM</name>
<proteinExistence type="predicted"/>
<evidence type="ECO:0000313" key="2">
    <source>
        <dbReference type="EMBL" id="MBK1645502.1"/>
    </source>
</evidence>
<protein>
    <submittedName>
        <fullName evidence="2">Uncharacterized protein</fullName>
    </submittedName>
</protein>
<gene>
    <name evidence="2" type="ORF">CKO25_12780</name>
</gene>
<feature type="transmembrane region" description="Helical" evidence="1">
    <location>
        <begin position="36"/>
        <end position="56"/>
    </location>
</feature>
<accession>A0A9X0WJV0</accession>
<dbReference type="Proteomes" id="UP001138802">
    <property type="component" value="Unassembled WGS sequence"/>
</dbReference>
<keyword evidence="3" id="KW-1185">Reference proteome</keyword>
<dbReference type="EMBL" id="NRSD01000013">
    <property type="protein sequence ID" value="MBK1645502.1"/>
    <property type="molecule type" value="Genomic_DNA"/>
</dbReference>
<dbReference type="AlphaFoldDB" id="A0A9X0WJV0"/>
<reference evidence="2 3" key="1">
    <citation type="journal article" date="2020" name="Microorganisms">
        <title>Osmotic Adaptation and Compatible Solute Biosynthesis of Phototrophic Bacteria as Revealed from Genome Analyses.</title>
        <authorList>
            <person name="Imhoff J.F."/>
            <person name="Rahn T."/>
            <person name="Kunzel S."/>
            <person name="Keller A."/>
            <person name="Neulinger S.C."/>
        </authorList>
    </citation>
    <scope>NUCLEOTIDE SEQUENCE [LARGE SCALE GENOMIC DNA]</scope>
    <source>
        <strain evidence="2 3">DSM 21303</strain>
    </source>
</reference>
<dbReference type="RefSeq" id="WP_200388317.1">
    <property type="nucleotide sequence ID" value="NZ_NRSD01000013.1"/>
</dbReference>
<sequence length="172" mass="19452">MPDSHQIDRIIEILDGTETALTKRIRDQEQAERTAIAPRLFFVLIGALALANVYFVSQLTLEMRSIISNLNDMYGHFATVSVRMSDIRADMTRMEQEIRLMPVLQEQMTALAHEIATMNQDVGTMTSTVVDMEQRVGTINRSVVELALRFRGLNQKVGQMSLDVDQMARPVP</sequence>
<dbReference type="Gene3D" id="1.20.5.340">
    <property type="match status" value="1"/>
</dbReference>
<evidence type="ECO:0000256" key="1">
    <source>
        <dbReference type="SAM" id="Phobius"/>
    </source>
</evidence>
<evidence type="ECO:0000313" key="3">
    <source>
        <dbReference type="Proteomes" id="UP001138802"/>
    </source>
</evidence>
<keyword evidence="1" id="KW-0812">Transmembrane</keyword>
<keyword evidence="1" id="KW-1133">Transmembrane helix</keyword>
<keyword evidence="1" id="KW-0472">Membrane</keyword>
<organism evidence="2 3">
    <name type="scientific">Thiocapsa imhoffii</name>
    <dbReference type="NCBI Taxonomy" id="382777"/>
    <lineage>
        <taxon>Bacteria</taxon>
        <taxon>Pseudomonadati</taxon>
        <taxon>Pseudomonadota</taxon>
        <taxon>Gammaproteobacteria</taxon>
        <taxon>Chromatiales</taxon>
        <taxon>Chromatiaceae</taxon>
        <taxon>Thiocapsa</taxon>
    </lineage>
</organism>